<keyword evidence="1" id="KW-0436">Ligase</keyword>
<organism evidence="1 2">
    <name type="scientific">Petralouisia muris</name>
    <dbReference type="NCBI Taxonomy" id="3032872"/>
    <lineage>
        <taxon>Bacteria</taxon>
        <taxon>Bacillati</taxon>
        <taxon>Bacillota</taxon>
        <taxon>Clostridia</taxon>
        <taxon>Lachnospirales</taxon>
        <taxon>Lachnospiraceae</taxon>
        <taxon>Petralouisia</taxon>
    </lineage>
</organism>
<dbReference type="EC" id="6.3.3.2" evidence="1"/>
<dbReference type="EMBL" id="SRYA01000007">
    <property type="protein sequence ID" value="TGY97492.1"/>
    <property type="molecule type" value="Genomic_DNA"/>
</dbReference>
<name>A0AC61RZD3_9FIRM</name>
<accession>A0AC61RZD3</accession>
<dbReference type="Proteomes" id="UP000304953">
    <property type="component" value="Unassembled WGS sequence"/>
</dbReference>
<gene>
    <name evidence="1" type="ORF">E5329_04960</name>
</gene>
<protein>
    <submittedName>
        <fullName evidence="1">5-formyltetrahydrofolate cyclo-ligase</fullName>
        <ecNumber evidence="1">6.3.3.2</ecNumber>
    </submittedName>
</protein>
<keyword evidence="2" id="KW-1185">Reference proteome</keyword>
<evidence type="ECO:0000313" key="2">
    <source>
        <dbReference type="Proteomes" id="UP000304953"/>
    </source>
</evidence>
<proteinExistence type="predicted"/>
<reference evidence="1" key="1">
    <citation type="submission" date="2019-04" db="EMBL/GenBank/DDBJ databases">
        <title>Microbes associate with the intestines of laboratory mice.</title>
        <authorList>
            <person name="Navarre W."/>
            <person name="Wong E."/>
            <person name="Huang K."/>
            <person name="Tropini C."/>
            <person name="Ng K."/>
            <person name="Yu B."/>
        </authorList>
    </citation>
    <scope>NUCLEOTIDE SEQUENCE</scope>
    <source>
        <strain evidence="1">NM01_1-7b</strain>
    </source>
</reference>
<evidence type="ECO:0000313" key="1">
    <source>
        <dbReference type="EMBL" id="TGY97492.1"/>
    </source>
</evidence>
<sequence>METRKQIRERLKQKRDSLSQAQVQQWSAEICKNIEAHPWFVQAETVCFYYPLGKEADLRPLAETAWSMGKKTAFPRVAGREMQFYQADSFTEFAEGSFHVMEPVGTTVIYQEDALVLTPGLGFDWQGARIGYGGGYYDRYFAGRPHKYKLGVAYAMQLVERLHPKEHDVRMDGVAAETGIMIVR</sequence>
<comment type="caution">
    <text evidence="1">The sequence shown here is derived from an EMBL/GenBank/DDBJ whole genome shotgun (WGS) entry which is preliminary data.</text>
</comment>